<dbReference type="Pfam" id="PF04314">
    <property type="entry name" value="PCuAC"/>
    <property type="match status" value="1"/>
</dbReference>
<name>A0ABU3A437_9GAMM</name>
<keyword evidence="2" id="KW-1185">Reference proteome</keyword>
<dbReference type="EMBL" id="JAVRIF010000010">
    <property type="protein sequence ID" value="MDT0604942.1"/>
    <property type="molecule type" value="Genomic_DNA"/>
</dbReference>
<comment type="caution">
    <text evidence="1">The sequence shown here is derived from an EMBL/GenBank/DDBJ whole genome shotgun (WGS) entry which is preliminary data.</text>
</comment>
<dbReference type="SUPFAM" id="SSF110087">
    <property type="entry name" value="DR1885-like metal-binding protein"/>
    <property type="match status" value="1"/>
</dbReference>
<dbReference type="PANTHER" id="PTHR36302:SF1">
    <property type="entry name" value="COPPER CHAPERONE PCU(A)C"/>
    <property type="match status" value="1"/>
</dbReference>
<reference evidence="1 2" key="1">
    <citation type="submission" date="2023-09" db="EMBL/GenBank/DDBJ databases">
        <authorList>
            <person name="Rey-Velasco X."/>
        </authorList>
    </citation>
    <scope>NUCLEOTIDE SEQUENCE [LARGE SCALE GENOMIC DNA]</scope>
    <source>
        <strain evidence="1 2">W431</strain>
    </source>
</reference>
<organism evidence="1 2">
    <name type="scientific">Thalassotalea castellviae</name>
    <dbReference type="NCBI Taxonomy" id="3075612"/>
    <lineage>
        <taxon>Bacteria</taxon>
        <taxon>Pseudomonadati</taxon>
        <taxon>Pseudomonadota</taxon>
        <taxon>Gammaproteobacteria</taxon>
        <taxon>Alteromonadales</taxon>
        <taxon>Colwelliaceae</taxon>
        <taxon>Thalassotalea</taxon>
    </lineage>
</organism>
<gene>
    <name evidence="1" type="ORF">RM573_15170</name>
</gene>
<dbReference type="Proteomes" id="UP001266357">
    <property type="component" value="Unassembled WGS sequence"/>
</dbReference>
<dbReference type="InterPro" id="IPR007410">
    <property type="entry name" value="LpqE-like"/>
</dbReference>
<dbReference type="InterPro" id="IPR058248">
    <property type="entry name" value="Lxx211020-like"/>
</dbReference>
<dbReference type="Gene3D" id="2.60.40.1890">
    <property type="entry name" value="PCu(A)C copper chaperone"/>
    <property type="match status" value="1"/>
</dbReference>
<evidence type="ECO:0000313" key="1">
    <source>
        <dbReference type="EMBL" id="MDT0604942.1"/>
    </source>
</evidence>
<sequence>MKKLTDQIKQSVPLLALLAGLIVNIQAFAETVVVEHGYIRATIPGTTVSSAYMEIKNTSKQDIVLIGATSKVSDRIEIHEHVMNDEMMRMQQRESLTIAANDSVVLQPSGYHLMIFNLAEPLKVDANVELTLQFSDKKTVNILLPVQSIKRKKQKESAHHHHH</sequence>
<dbReference type="PANTHER" id="PTHR36302">
    <property type="entry name" value="BLR7088 PROTEIN"/>
    <property type="match status" value="1"/>
</dbReference>
<accession>A0ABU3A437</accession>
<dbReference type="InterPro" id="IPR036182">
    <property type="entry name" value="PCuAC_sf"/>
</dbReference>
<proteinExistence type="predicted"/>
<protein>
    <submittedName>
        <fullName evidence="1">Copper chaperone PCu(A)C</fullName>
    </submittedName>
</protein>
<dbReference type="RefSeq" id="WP_311583917.1">
    <property type="nucleotide sequence ID" value="NZ_JAVRIF010000010.1"/>
</dbReference>
<evidence type="ECO:0000313" key="2">
    <source>
        <dbReference type="Proteomes" id="UP001266357"/>
    </source>
</evidence>